<dbReference type="InterPro" id="IPR000182">
    <property type="entry name" value="GNAT_dom"/>
</dbReference>
<sequence length="188" mass="21128">MSASRPAGRFVLETERLVLREMDQGDFAALCAILQDEEAMYAYEGALPDDEAQAWLDRQLERYARDGFGLWAVVLKETGAMIGQCGLTYQDADGVRVVEVGYLFQRAFWHRGFACEAARACRDHAFDTVGVERVYSIIRDTNLPSQRVARRLGMEPEGSIVKRYRGVDMPHLVFSVARAERGDATRTG</sequence>
<dbReference type="InterPro" id="IPR016181">
    <property type="entry name" value="Acyl_CoA_acyltransferase"/>
</dbReference>
<dbReference type="Gene3D" id="3.40.630.30">
    <property type="match status" value="1"/>
</dbReference>
<accession>A0A6L7IYV9</accession>
<dbReference type="PANTHER" id="PTHR43792:SF1">
    <property type="entry name" value="N-ACETYLTRANSFERASE DOMAIN-CONTAINING PROTEIN"/>
    <property type="match status" value="1"/>
</dbReference>
<dbReference type="PROSITE" id="PS51186">
    <property type="entry name" value="GNAT"/>
    <property type="match status" value="1"/>
</dbReference>
<dbReference type="SUPFAM" id="SSF55729">
    <property type="entry name" value="Acyl-CoA N-acyltransferases (Nat)"/>
    <property type="match status" value="1"/>
</dbReference>
<reference evidence="1 2" key="1">
    <citation type="submission" date="2020-10" db="EMBL/GenBank/DDBJ databases">
        <title>Eggerthella sp. nov., isolated from human feces.</title>
        <authorList>
            <person name="Yajun G."/>
        </authorList>
    </citation>
    <scope>NUCLEOTIDE SEQUENCE [LARGE SCALE GENOMIC DNA]</scope>
    <source>
        <strain evidence="1 2">HF-1101</strain>
    </source>
</reference>
<organism evidence="1 2">
    <name type="scientific">Eggerthella guodeyinii</name>
    <dbReference type="NCBI Taxonomy" id="2690837"/>
    <lineage>
        <taxon>Bacteria</taxon>
        <taxon>Bacillati</taxon>
        <taxon>Actinomycetota</taxon>
        <taxon>Coriobacteriia</taxon>
        <taxon>Eggerthellales</taxon>
        <taxon>Eggerthellaceae</taxon>
        <taxon>Eggerthella</taxon>
    </lineage>
</organism>
<dbReference type="Proteomes" id="UP000478463">
    <property type="component" value="Chromosome"/>
</dbReference>
<protein>
    <submittedName>
        <fullName evidence="1">GNAT family N-acetyltransferase</fullName>
    </submittedName>
</protein>
<keyword evidence="1" id="KW-0808">Transferase</keyword>
<dbReference type="PANTHER" id="PTHR43792">
    <property type="entry name" value="GNAT FAMILY, PUTATIVE (AFU_ORTHOLOGUE AFUA_3G00765)-RELATED-RELATED"/>
    <property type="match status" value="1"/>
</dbReference>
<gene>
    <name evidence="1" type="ORF">GS424_005355</name>
</gene>
<dbReference type="Pfam" id="PF13302">
    <property type="entry name" value="Acetyltransf_3"/>
    <property type="match status" value="1"/>
</dbReference>
<proteinExistence type="predicted"/>
<dbReference type="EMBL" id="CP063310">
    <property type="protein sequence ID" value="QOS69274.1"/>
    <property type="molecule type" value="Genomic_DNA"/>
</dbReference>
<dbReference type="AlphaFoldDB" id="A0A6L7IYV9"/>
<dbReference type="KEGG" id="egd:GS424_005355"/>
<dbReference type="RefSeq" id="WP_160943096.1">
    <property type="nucleotide sequence ID" value="NZ_CP063310.1"/>
</dbReference>
<dbReference type="InterPro" id="IPR051531">
    <property type="entry name" value="N-acetyltransferase"/>
</dbReference>
<name>A0A6L7IYV9_9ACTN</name>
<dbReference type="GO" id="GO:0016747">
    <property type="term" value="F:acyltransferase activity, transferring groups other than amino-acyl groups"/>
    <property type="evidence" value="ECO:0007669"/>
    <property type="project" value="InterPro"/>
</dbReference>
<evidence type="ECO:0000313" key="1">
    <source>
        <dbReference type="EMBL" id="QOS69274.1"/>
    </source>
</evidence>
<evidence type="ECO:0000313" key="2">
    <source>
        <dbReference type="Proteomes" id="UP000478463"/>
    </source>
</evidence>